<evidence type="ECO:0000256" key="1">
    <source>
        <dbReference type="ARBA" id="ARBA00004826"/>
    </source>
</evidence>
<dbReference type="Gene3D" id="3.90.79.10">
    <property type="entry name" value="Nucleoside Triphosphate Pyrophosphohydrolase"/>
    <property type="match status" value="1"/>
</dbReference>
<keyword evidence="7" id="KW-0464">Manganese</keyword>
<protein>
    <recommendedName>
        <fullName evidence="3 10">Isopentenyl-diphosphate delta-isomerase</fullName>
        <ecNumber evidence="3 10">5.3.3.2</ecNumber>
    </recommendedName>
</protein>
<evidence type="ECO:0000256" key="2">
    <source>
        <dbReference type="ARBA" id="ARBA00007579"/>
    </source>
</evidence>
<feature type="active site" evidence="11">
    <location>
        <position position="65"/>
    </location>
</feature>
<evidence type="ECO:0000256" key="11">
    <source>
        <dbReference type="PIRSR" id="PIRSR018427-1"/>
    </source>
</evidence>
<evidence type="ECO:0000256" key="10">
    <source>
        <dbReference type="NCBIfam" id="TIGR02150"/>
    </source>
</evidence>
<dbReference type="SUPFAM" id="SSF55811">
    <property type="entry name" value="Nudix"/>
    <property type="match status" value="1"/>
</dbReference>
<dbReference type="Pfam" id="PF00293">
    <property type="entry name" value="NUDIX"/>
    <property type="match status" value="1"/>
</dbReference>
<dbReference type="GO" id="GO:0005737">
    <property type="term" value="C:cytoplasm"/>
    <property type="evidence" value="ECO:0007669"/>
    <property type="project" value="TreeGrafter"/>
</dbReference>
<organism evidence="13 14">
    <name type="scientific">Arachidicoccus soli</name>
    <dbReference type="NCBI Taxonomy" id="2341117"/>
    <lineage>
        <taxon>Bacteria</taxon>
        <taxon>Pseudomonadati</taxon>
        <taxon>Bacteroidota</taxon>
        <taxon>Chitinophagia</taxon>
        <taxon>Chitinophagales</taxon>
        <taxon>Chitinophagaceae</taxon>
        <taxon>Arachidicoccus</taxon>
    </lineage>
</organism>
<evidence type="ECO:0000256" key="9">
    <source>
        <dbReference type="ARBA" id="ARBA00023235"/>
    </source>
</evidence>
<dbReference type="GO" id="GO:0046872">
    <property type="term" value="F:metal ion binding"/>
    <property type="evidence" value="ECO:0007669"/>
    <property type="project" value="UniProtKB-KW"/>
</dbReference>
<accession>A0A386HQQ8</accession>
<feature type="active site" evidence="11">
    <location>
        <position position="112"/>
    </location>
</feature>
<dbReference type="AlphaFoldDB" id="A0A386HQQ8"/>
<keyword evidence="6" id="KW-0460">Magnesium</keyword>
<evidence type="ECO:0000313" key="14">
    <source>
        <dbReference type="Proteomes" id="UP000266118"/>
    </source>
</evidence>
<evidence type="ECO:0000256" key="3">
    <source>
        <dbReference type="ARBA" id="ARBA00012057"/>
    </source>
</evidence>
<dbReference type="PIRSF" id="PIRSF018427">
    <property type="entry name" value="Isopntndiph_ism"/>
    <property type="match status" value="1"/>
</dbReference>
<dbReference type="PANTHER" id="PTHR10885:SF0">
    <property type="entry name" value="ISOPENTENYL-DIPHOSPHATE DELTA-ISOMERASE"/>
    <property type="match status" value="1"/>
</dbReference>
<comment type="similarity">
    <text evidence="2">Belongs to the IPP isomerase type 1 family.</text>
</comment>
<proteinExistence type="inferred from homology"/>
<dbReference type="PANTHER" id="PTHR10885">
    <property type="entry name" value="ISOPENTENYL-DIPHOSPHATE DELTA-ISOMERASE"/>
    <property type="match status" value="1"/>
</dbReference>
<evidence type="ECO:0000256" key="6">
    <source>
        <dbReference type="ARBA" id="ARBA00022842"/>
    </source>
</evidence>
<dbReference type="InterPro" id="IPR015797">
    <property type="entry name" value="NUDIX_hydrolase-like_dom_sf"/>
</dbReference>
<dbReference type="UniPathway" id="UPA00059">
    <property type="reaction ID" value="UER00104"/>
</dbReference>
<sequence>MNEMLILVDNADNALGFSDKMSVHREGILHRAFSVFIFNSKGELLLQKRAEDKYHSGGLWTNTVCSHPRKDEDTSAAVKRRLYEEMGLMCTTKFQFSFIYKEAFENGLTEHELDHVYFGISDAIPIPNPEEVCAWRYVNLKELSKDIHKNPHQYSAWLRICLPRVKKLF</sequence>
<reference evidence="13 14" key="1">
    <citation type="submission" date="2018-09" db="EMBL/GenBank/DDBJ databases">
        <title>Arachidicoccus sp. nov., a bacterium isolated from soil.</title>
        <authorList>
            <person name="Weon H.-Y."/>
            <person name="Kwon S.-W."/>
            <person name="Lee S.A."/>
        </authorList>
    </citation>
    <scope>NUCLEOTIDE SEQUENCE [LARGE SCALE GENOMIC DNA]</scope>
    <source>
        <strain evidence="13 14">KIS59-12</strain>
    </source>
</reference>
<dbReference type="RefSeq" id="WP_119987545.1">
    <property type="nucleotide sequence ID" value="NZ_CP032489.1"/>
</dbReference>
<dbReference type="NCBIfam" id="NF002995">
    <property type="entry name" value="PRK03759.1"/>
    <property type="match status" value="1"/>
</dbReference>
<dbReference type="NCBIfam" id="TIGR02150">
    <property type="entry name" value="IPP_isom_1"/>
    <property type="match status" value="1"/>
</dbReference>
<keyword evidence="8" id="KW-0414">Isoprene biosynthesis</keyword>
<dbReference type="GO" id="GO:0050992">
    <property type="term" value="P:dimethylallyl diphosphate biosynthetic process"/>
    <property type="evidence" value="ECO:0007669"/>
    <property type="project" value="UniProtKB-UniPathway"/>
</dbReference>
<dbReference type="GO" id="GO:0004452">
    <property type="term" value="F:isopentenyl-diphosphate delta-isomerase activity"/>
    <property type="evidence" value="ECO:0007669"/>
    <property type="project" value="UniProtKB-UniRule"/>
</dbReference>
<dbReference type="KEGG" id="ark:D6B99_09660"/>
<dbReference type="HAMAP" id="MF_00202">
    <property type="entry name" value="Idi"/>
    <property type="match status" value="1"/>
</dbReference>
<name>A0A386HQQ8_9BACT</name>
<evidence type="ECO:0000256" key="4">
    <source>
        <dbReference type="ARBA" id="ARBA00022490"/>
    </source>
</evidence>
<dbReference type="PROSITE" id="PS51462">
    <property type="entry name" value="NUDIX"/>
    <property type="match status" value="1"/>
</dbReference>
<comment type="pathway">
    <text evidence="1">Isoprenoid biosynthesis; dimethylallyl diphosphate biosynthesis; dimethylallyl diphosphate from isopentenyl diphosphate: step 1/1.</text>
</comment>
<gene>
    <name evidence="13" type="ORF">D6B99_09660</name>
</gene>
<dbReference type="Proteomes" id="UP000266118">
    <property type="component" value="Chromosome"/>
</dbReference>
<feature type="domain" description="Nudix hydrolase" evidence="12">
    <location>
        <begin position="28"/>
        <end position="160"/>
    </location>
</feature>
<dbReference type="InterPro" id="IPR011876">
    <property type="entry name" value="IsopentenylPP_isomerase_typ1"/>
</dbReference>
<keyword evidence="4" id="KW-0963">Cytoplasm</keyword>
<evidence type="ECO:0000256" key="8">
    <source>
        <dbReference type="ARBA" id="ARBA00023229"/>
    </source>
</evidence>
<evidence type="ECO:0000259" key="12">
    <source>
        <dbReference type="PROSITE" id="PS51462"/>
    </source>
</evidence>
<dbReference type="GO" id="GO:0009240">
    <property type="term" value="P:isopentenyl diphosphate biosynthetic process"/>
    <property type="evidence" value="ECO:0007669"/>
    <property type="project" value="TreeGrafter"/>
</dbReference>
<keyword evidence="5" id="KW-0479">Metal-binding</keyword>
<dbReference type="InterPro" id="IPR000086">
    <property type="entry name" value="NUDIX_hydrolase_dom"/>
</dbReference>
<dbReference type="EMBL" id="CP032489">
    <property type="protein sequence ID" value="AYD47830.1"/>
    <property type="molecule type" value="Genomic_DNA"/>
</dbReference>
<evidence type="ECO:0000313" key="13">
    <source>
        <dbReference type="EMBL" id="AYD47830.1"/>
    </source>
</evidence>
<dbReference type="EC" id="5.3.3.2" evidence="3 10"/>
<evidence type="ECO:0000256" key="5">
    <source>
        <dbReference type="ARBA" id="ARBA00022723"/>
    </source>
</evidence>
<dbReference type="CDD" id="cd02885">
    <property type="entry name" value="NUDIX_IPP_Isomerase"/>
    <property type="match status" value="1"/>
</dbReference>
<evidence type="ECO:0000256" key="7">
    <source>
        <dbReference type="ARBA" id="ARBA00023211"/>
    </source>
</evidence>
<dbReference type="InterPro" id="IPR056375">
    <property type="entry name" value="Idi_bact"/>
</dbReference>
<keyword evidence="14" id="KW-1185">Reference proteome</keyword>
<keyword evidence="9 13" id="KW-0413">Isomerase</keyword>
<dbReference type="OrthoDB" id="9809458at2"/>